<name>A0A4Q7TPX4_9MICO</name>
<dbReference type="OrthoDB" id="8687362at2"/>
<dbReference type="AlphaFoldDB" id="A0A4Q7TPX4"/>
<dbReference type="RefSeq" id="WP_130454695.1">
    <property type="nucleotide sequence ID" value="NZ_QYAG01000002.1"/>
</dbReference>
<comment type="caution">
    <text evidence="1">The sequence shown here is derived from an EMBL/GenBank/DDBJ whole genome shotgun (WGS) entry which is preliminary data.</text>
</comment>
<evidence type="ECO:0008006" key="3">
    <source>
        <dbReference type="Google" id="ProtNLM"/>
    </source>
</evidence>
<evidence type="ECO:0000313" key="2">
    <source>
        <dbReference type="Proteomes" id="UP000291832"/>
    </source>
</evidence>
<organism evidence="1 2">
    <name type="scientific">Leucobacter luti</name>
    <dbReference type="NCBI Taxonomy" id="340320"/>
    <lineage>
        <taxon>Bacteria</taxon>
        <taxon>Bacillati</taxon>
        <taxon>Actinomycetota</taxon>
        <taxon>Actinomycetes</taxon>
        <taxon>Micrococcales</taxon>
        <taxon>Microbacteriaceae</taxon>
        <taxon>Leucobacter</taxon>
    </lineage>
</organism>
<dbReference type="Gene3D" id="3.30.450.20">
    <property type="entry name" value="PAS domain"/>
    <property type="match status" value="1"/>
</dbReference>
<protein>
    <recommendedName>
        <fullName evidence="3">Cache domain-containing protein</fullName>
    </recommendedName>
</protein>
<keyword evidence="2" id="KW-1185">Reference proteome</keyword>
<accession>A0A4Q7TPX4</accession>
<dbReference type="Proteomes" id="UP000291832">
    <property type="component" value="Unassembled WGS sequence"/>
</dbReference>
<proteinExistence type="predicted"/>
<gene>
    <name evidence="1" type="ORF">EV139_2532</name>
</gene>
<sequence>MAHQLDLDLDRALARAETFFDGVFAPLEAWLPLLRQRLTGALADGPVTGAQLAALVEADAHAVLDTHDRPLYGAGYCASDEIVSEGNPLAWWQGAERSLLASSAFGPGQAAIDLVRLEWYRVPEATGERHVAGPFVDYLCSNEITVTSALPVALGADFVGVICADVLVSSLERALLPDLAGGVTLVNANGRVIVSSDPEWETGDRHADTTARAARSARYPLAVVAG</sequence>
<reference evidence="1 2" key="1">
    <citation type="journal article" date="2015" name="Stand. Genomic Sci.">
        <title>Genomic Encyclopedia of Bacterial and Archaeal Type Strains, Phase III: the genomes of soil and plant-associated and newly described type strains.</title>
        <authorList>
            <person name="Whitman W.B."/>
            <person name="Woyke T."/>
            <person name="Klenk H.P."/>
            <person name="Zhou Y."/>
            <person name="Lilburn T.G."/>
            <person name="Beck B.J."/>
            <person name="De Vos P."/>
            <person name="Vandamme P."/>
            <person name="Eisen J.A."/>
            <person name="Garrity G."/>
            <person name="Hugenholtz P."/>
            <person name="Kyrpides N.C."/>
        </authorList>
    </citation>
    <scope>NUCLEOTIDE SEQUENCE [LARGE SCALE GENOMIC DNA]</scope>
    <source>
        <strain evidence="1 2">RF6</strain>
    </source>
</reference>
<dbReference type="EMBL" id="SHKI01000006">
    <property type="protein sequence ID" value="RZT62826.1"/>
    <property type="molecule type" value="Genomic_DNA"/>
</dbReference>
<evidence type="ECO:0000313" key="1">
    <source>
        <dbReference type="EMBL" id="RZT62826.1"/>
    </source>
</evidence>